<dbReference type="PANTHER" id="PTHR37002">
    <property type="entry name" value="AGAP007005-PA"/>
    <property type="match status" value="1"/>
</dbReference>
<keyword evidence="4" id="KW-1185">Reference proteome</keyword>
<reference evidence="4" key="1">
    <citation type="submission" date="2011-05" db="EMBL/GenBank/DDBJ databases">
        <authorList>
            <person name="Richards S.R."/>
            <person name="Qu J."/>
            <person name="Jiang H."/>
            <person name="Jhangiani S.N."/>
            <person name="Agravi P."/>
            <person name="Goodspeed R."/>
            <person name="Gross S."/>
            <person name="Mandapat C."/>
            <person name="Jackson L."/>
            <person name="Mathew T."/>
            <person name="Pu L."/>
            <person name="Thornton R."/>
            <person name="Saada N."/>
            <person name="Wilczek-Boney K.B."/>
            <person name="Lee S."/>
            <person name="Kovar C."/>
            <person name="Wu Y."/>
            <person name="Scherer S.E."/>
            <person name="Worley K.C."/>
            <person name="Muzny D.M."/>
            <person name="Gibbs R."/>
        </authorList>
    </citation>
    <scope>NUCLEOTIDE SEQUENCE</scope>
    <source>
        <strain evidence="4">Brora</strain>
    </source>
</reference>
<evidence type="ECO:0000256" key="2">
    <source>
        <dbReference type="SAM" id="Phobius"/>
    </source>
</evidence>
<feature type="transmembrane region" description="Helical" evidence="2">
    <location>
        <begin position="252"/>
        <end position="271"/>
    </location>
</feature>
<dbReference type="OMA" id="AYCMDEN"/>
<dbReference type="EnsemblMetazoa" id="SMAR003142-RA">
    <property type="protein sequence ID" value="SMAR003142-PA"/>
    <property type="gene ID" value="SMAR003142"/>
</dbReference>
<dbReference type="Proteomes" id="UP000014500">
    <property type="component" value="Unassembled WGS sequence"/>
</dbReference>
<feature type="region of interest" description="Disordered" evidence="1">
    <location>
        <begin position="113"/>
        <end position="149"/>
    </location>
</feature>
<feature type="region of interest" description="Disordered" evidence="1">
    <location>
        <begin position="349"/>
        <end position="426"/>
    </location>
</feature>
<feature type="compositionally biased region" description="Low complexity" evidence="1">
    <location>
        <begin position="125"/>
        <end position="145"/>
    </location>
</feature>
<accession>T1IQ35</accession>
<dbReference type="AlphaFoldDB" id="T1IQ35"/>
<reference evidence="3" key="2">
    <citation type="submission" date="2015-02" db="UniProtKB">
        <authorList>
            <consortium name="EnsemblMetazoa"/>
        </authorList>
    </citation>
    <scope>IDENTIFICATION</scope>
</reference>
<evidence type="ECO:0000313" key="3">
    <source>
        <dbReference type="EnsemblMetazoa" id="SMAR003142-PA"/>
    </source>
</evidence>
<evidence type="ECO:0000313" key="4">
    <source>
        <dbReference type="Proteomes" id="UP000014500"/>
    </source>
</evidence>
<feature type="region of interest" description="Disordered" evidence="1">
    <location>
        <begin position="169"/>
        <end position="198"/>
    </location>
</feature>
<dbReference type="HOGENOM" id="CLU_526113_0_0_1"/>
<feature type="transmembrane region" description="Helical" evidence="2">
    <location>
        <begin position="218"/>
        <end position="240"/>
    </location>
</feature>
<feature type="region of interest" description="Disordered" evidence="1">
    <location>
        <begin position="24"/>
        <end position="70"/>
    </location>
</feature>
<sequence length="518" mass="56398">MAYCMDENSGIDNQAFERADCDMRNQLPPHSLDGAAAAANQTREVDSANPDASSRIQSEGESVSSANETREPADACVCRWPCRLSRPNVSNRRKSRPGGGRGFAPRAVASLLARRDAASGSRDTNGGQQQTRNSSNNNRSWNNTTEISPVHMSSNTVLNPELLPDILNSHLPPPPYSTLPPADRRQNGGGGRGTNYTPEDEPKHCCGVVVSQTVSIRWFIVMIAFVGLCCAVVGTVLGALKTTGREHLTVSLLMIGVGIVLITVSGIAWRLTSTDAPSCRMMLGLRSNEDPEPNNRFVPRIPPSYGRSHHPYAAMMYPEFQFRPPPPSYQASMQEYRLRLLLLDRQHTPSAMSMSPVSPPPTYRSHTSGRQPLSITRDSDCSRPPSYRSRTSSVVPRSRDLSTPSSTAANEIRTRVHHGSHSRDPSLSLSCLSHESLFEVHPLATAEICVGLPMDPSRAHEDEELLLQSKKDNNSVTIVQSTESSRIVNPDTVIVTVPGISASSSITVQGEVEILAHL</sequence>
<keyword evidence="2" id="KW-0812">Transmembrane</keyword>
<name>T1IQ35_STRMM</name>
<feature type="compositionally biased region" description="Polar residues" evidence="1">
    <location>
        <begin position="50"/>
        <end position="67"/>
    </location>
</feature>
<keyword evidence="2" id="KW-1133">Transmembrane helix</keyword>
<proteinExistence type="predicted"/>
<feature type="compositionally biased region" description="Low complexity" evidence="1">
    <location>
        <begin position="382"/>
        <end position="396"/>
    </location>
</feature>
<evidence type="ECO:0000256" key="1">
    <source>
        <dbReference type="SAM" id="MobiDB-lite"/>
    </source>
</evidence>
<protein>
    <submittedName>
        <fullName evidence="3">Uncharacterized protein</fullName>
    </submittedName>
</protein>
<organism evidence="3 4">
    <name type="scientific">Strigamia maritima</name>
    <name type="common">European centipede</name>
    <name type="synonym">Geophilus maritimus</name>
    <dbReference type="NCBI Taxonomy" id="126957"/>
    <lineage>
        <taxon>Eukaryota</taxon>
        <taxon>Metazoa</taxon>
        <taxon>Ecdysozoa</taxon>
        <taxon>Arthropoda</taxon>
        <taxon>Myriapoda</taxon>
        <taxon>Chilopoda</taxon>
        <taxon>Pleurostigmophora</taxon>
        <taxon>Geophilomorpha</taxon>
        <taxon>Linotaeniidae</taxon>
        <taxon>Strigamia</taxon>
    </lineage>
</organism>
<dbReference type="STRING" id="126957.T1IQ35"/>
<feature type="compositionally biased region" description="Polar residues" evidence="1">
    <location>
        <begin position="364"/>
        <end position="376"/>
    </location>
</feature>
<dbReference type="eggNOG" id="ENOG502RUWC">
    <property type="taxonomic scope" value="Eukaryota"/>
</dbReference>
<dbReference type="PANTHER" id="PTHR37002:SF10">
    <property type="entry name" value="TRANSGLUTAMINASE-LIKE DOMAIN-CONTAINING PROTEIN"/>
    <property type="match status" value="1"/>
</dbReference>
<keyword evidence="2" id="KW-0472">Membrane</keyword>
<dbReference type="EMBL" id="JH431283">
    <property type="status" value="NOT_ANNOTATED_CDS"/>
    <property type="molecule type" value="Genomic_DNA"/>
</dbReference>